<dbReference type="Gene3D" id="3.50.50.60">
    <property type="entry name" value="FAD/NAD(P)-binding domain"/>
    <property type="match status" value="2"/>
</dbReference>
<organism evidence="6 7">
    <name type="scientific">Siculibacillus lacustris</name>
    <dbReference type="NCBI Taxonomy" id="1549641"/>
    <lineage>
        <taxon>Bacteria</taxon>
        <taxon>Pseudomonadati</taxon>
        <taxon>Pseudomonadota</taxon>
        <taxon>Alphaproteobacteria</taxon>
        <taxon>Hyphomicrobiales</taxon>
        <taxon>Ancalomicrobiaceae</taxon>
        <taxon>Siculibacillus</taxon>
    </lineage>
</organism>
<dbReference type="EMBL" id="SJFN01000009">
    <property type="protein sequence ID" value="TBW38949.1"/>
    <property type="molecule type" value="Genomic_DNA"/>
</dbReference>
<dbReference type="OrthoDB" id="3178130at2"/>
<dbReference type="SUPFAM" id="SSF56425">
    <property type="entry name" value="Succinate dehydrogenase/fumarate reductase flavoprotein, catalytic domain"/>
    <property type="match status" value="1"/>
</dbReference>
<dbReference type="InterPro" id="IPR003953">
    <property type="entry name" value="FAD-dep_OxRdtase_2_FAD-bd"/>
</dbReference>
<name>A0A4Q9VTL9_9HYPH</name>
<keyword evidence="2" id="KW-0285">Flavoprotein</keyword>
<accession>A0A4Q9VTL9</accession>
<evidence type="ECO:0000313" key="6">
    <source>
        <dbReference type="EMBL" id="TBW38949.1"/>
    </source>
</evidence>
<keyword evidence="3" id="KW-0274">FAD</keyword>
<keyword evidence="7" id="KW-1185">Reference proteome</keyword>
<dbReference type="PANTHER" id="PTHR43400">
    <property type="entry name" value="FUMARATE REDUCTASE"/>
    <property type="match status" value="1"/>
</dbReference>
<gene>
    <name evidence="6" type="ORF">EYW49_07410</name>
</gene>
<dbReference type="RefSeq" id="WP_131307769.1">
    <property type="nucleotide sequence ID" value="NZ_SJFN01000009.1"/>
</dbReference>
<evidence type="ECO:0000256" key="2">
    <source>
        <dbReference type="ARBA" id="ARBA00022630"/>
    </source>
</evidence>
<evidence type="ECO:0000313" key="7">
    <source>
        <dbReference type="Proteomes" id="UP000292781"/>
    </source>
</evidence>
<comment type="cofactor">
    <cofactor evidence="1">
        <name>FAD</name>
        <dbReference type="ChEBI" id="CHEBI:57692"/>
    </cofactor>
</comment>
<dbReference type="GO" id="GO:0008202">
    <property type="term" value="P:steroid metabolic process"/>
    <property type="evidence" value="ECO:0007669"/>
    <property type="project" value="UniProtKB-ARBA"/>
</dbReference>
<dbReference type="GO" id="GO:0016491">
    <property type="term" value="F:oxidoreductase activity"/>
    <property type="evidence" value="ECO:0007669"/>
    <property type="project" value="UniProtKB-KW"/>
</dbReference>
<dbReference type="InterPro" id="IPR036188">
    <property type="entry name" value="FAD/NAD-bd_sf"/>
</dbReference>
<dbReference type="InterPro" id="IPR027477">
    <property type="entry name" value="Succ_DH/fumarate_Rdtase_cat_sf"/>
</dbReference>
<comment type="caution">
    <text evidence="6">The sequence shown here is derived from an EMBL/GenBank/DDBJ whole genome shotgun (WGS) entry which is preliminary data.</text>
</comment>
<dbReference type="InterPro" id="IPR050315">
    <property type="entry name" value="FAD-oxidoreductase_2"/>
</dbReference>
<evidence type="ECO:0000256" key="4">
    <source>
        <dbReference type="ARBA" id="ARBA00023002"/>
    </source>
</evidence>
<evidence type="ECO:0000256" key="1">
    <source>
        <dbReference type="ARBA" id="ARBA00001974"/>
    </source>
</evidence>
<reference evidence="6 7" key="1">
    <citation type="submission" date="2019-02" db="EMBL/GenBank/DDBJ databases">
        <title>Siculibacillus lacustris gen. nov., sp. nov., a new rosette-forming bacterium isolated from a freshwater crater lake (Lake St. Ana, Romania).</title>
        <authorList>
            <person name="Felfoldi T."/>
            <person name="Marton Z."/>
            <person name="Szabo A."/>
            <person name="Mentes A."/>
            <person name="Boka K."/>
            <person name="Marialigeti K."/>
            <person name="Mathe I."/>
            <person name="Koncz M."/>
            <person name="Schumann P."/>
            <person name="Toth E."/>
        </authorList>
    </citation>
    <scope>NUCLEOTIDE SEQUENCE [LARGE SCALE GENOMIC DNA]</scope>
    <source>
        <strain evidence="6 7">SA-279</strain>
    </source>
</reference>
<dbReference type="Proteomes" id="UP000292781">
    <property type="component" value="Unassembled WGS sequence"/>
</dbReference>
<protein>
    <submittedName>
        <fullName evidence="6">FAD-dependent oxidoreductase</fullName>
    </submittedName>
</protein>
<feature type="domain" description="FAD-dependent oxidoreductase 2 FAD-binding" evidence="5">
    <location>
        <begin position="14"/>
        <end position="549"/>
    </location>
</feature>
<evidence type="ECO:0000259" key="5">
    <source>
        <dbReference type="Pfam" id="PF00890"/>
    </source>
</evidence>
<keyword evidence="4" id="KW-0560">Oxidoreductase</keyword>
<dbReference type="SUPFAM" id="SSF51905">
    <property type="entry name" value="FAD/NAD(P)-binding domain"/>
    <property type="match status" value="1"/>
</dbReference>
<evidence type="ECO:0000256" key="3">
    <source>
        <dbReference type="ARBA" id="ARBA00022827"/>
    </source>
</evidence>
<dbReference type="PANTHER" id="PTHR43400:SF10">
    <property type="entry name" value="3-OXOSTEROID 1-DEHYDROGENASE"/>
    <property type="match status" value="1"/>
</dbReference>
<proteinExistence type="predicted"/>
<sequence length="570" mass="59705">MTTPPDRPVVEIFDVVVVGAGAGGLTAAATAARSGASVLVLEQAAVVGGTTAISGGMVWLPANRKTAAAGRPDTIAAAKAYLAATLPPLASGGERARLGVFLDRADAALAWLEANTELRFKPVMTYPDYEPNRPGATAGGRVLEPVAFDARALGRAFALVRDPLPEFMLFGGMMVARADIPHLRRATRSPRSAVHVARLLLRHGFERLRARRGTTLHLGNALVARLLKSVLDAGVTLRTGTAVDAIERDGEGRVRFVDTPTGRIEARRGVILATGGISHDRELRRRHVPPAAGDLTATVDHGGAACGARLAVAVAARFSEPGEAGAFWVPASTFTRADGGAGVFPHTVTDRAKPGLVAVGRDGRRFVNEAISYHAFVRAQLAAAERALPAFLVCDADFLWRYGLGRVRPFMRGVESHVASGYLKRADTIAGLARAIGVPEDAFAETIETFDRDAVRGEDPAFGRGGDVYQRALGDADHGPNPCVAPIVTPPFYAVEVRPADLGMAAGLLTDTEARVLGADGRPIPGLWACGNDMASIMEGAYPGPGITLGPALVFGWTAGRRAASAEGRA</sequence>
<dbReference type="AlphaFoldDB" id="A0A4Q9VTL9"/>
<dbReference type="Pfam" id="PF00890">
    <property type="entry name" value="FAD_binding_2"/>
    <property type="match status" value="1"/>
</dbReference>